<evidence type="ECO:0000256" key="1">
    <source>
        <dbReference type="ARBA" id="ARBA00007227"/>
    </source>
</evidence>
<evidence type="ECO:0000313" key="3">
    <source>
        <dbReference type="EMBL" id="MCZ0858532.1"/>
    </source>
</evidence>
<dbReference type="CDD" id="cd00093">
    <property type="entry name" value="HTH_XRE"/>
    <property type="match status" value="1"/>
</dbReference>
<dbReference type="SMART" id="SM00530">
    <property type="entry name" value="HTH_XRE"/>
    <property type="match status" value="1"/>
</dbReference>
<dbReference type="PANTHER" id="PTHR43236:SF1">
    <property type="entry name" value="BLL7220 PROTEIN"/>
    <property type="match status" value="1"/>
</dbReference>
<dbReference type="InterPro" id="IPR010359">
    <property type="entry name" value="IrrE_HExxH"/>
</dbReference>
<dbReference type="Gene3D" id="1.10.10.2910">
    <property type="match status" value="1"/>
</dbReference>
<reference evidence="3" key="1">
    <citation type="submission" date="2022-10" db="EMBL/GenBank/DDBJ databases">
        <title>Genome sequence of Actinomyces israelii ATCC 10048.</title>
        <authorList>
            <person name="Watt R.M."/>
            <person name="Tong W.M."/>
        </authorList>
    </citation>
    <scope>NUCLEOTIDE SEQUENCE</scope>
    <source>
        <strain evidence="3">ATCC 10048</strain>
    </source>
</reference>
<dbReference type="Pfam" id="PF06114">
    <property type="entry name" value="Peptidase_M78"/>
    <property type="match status" value="1"/>
</dbReference>
<dbReference type="Pfam" id="PF01381">
    <property type="entry name" value="HTH_3"/>
    <property type="match status" value="1"/>
</dbReference>
<dbReference type="Gene3D" id="1.10.260.40">
    <property type="entry name" value="lambda repressor-like DNA-binding domains"/>
    <property type="match status" value="1"/>
</dbReference>
<dbReference type="SUPFAM" id="SSF47413">
    <property type="entry name" value="lambda repressor-like DNA-binding domains"/>
    <property type="match status" value="1"/>
</dbReference>
<organism evidence="3 4">
    <name type="scientific">Actinomyces israelii</name>
    <dbReference type="NCBI Taxonomy" id="1659"/>
    <lineage>
        <taxon>Bacteria</taxon>
        <taxon>Bacillati</taxon>
        <taxon>Actinomycetota</taxon>
        <taxon>Actinomycetes</taxon>
        <taxon>Actinomycetales</taxon>
        <taxon>Actinomycetaceae</taxon>
        <taxon>Actinomyces</taxon>
    </lineage>
</organism>
<comment type="similarity">
    <text evidence="1">Belongs to the short-chain fatty acyl-CoA assimilation regulator (ScfR) family.</text>
</comment>
<evidence type="ECO:0000259" key="2">
    <source>
        <dbReference type="PROSITE" id="PS50943"/>
    </source>
</evidence>
<feature type="domain" description="HTH cro/C1-type" evidence="2">
    <location>
        <begin position="9"/>
        <end position="63"/>
    </location>
</feature>
<gene>
    <name evidence="3" type="ORF">OHJ16_10805</name>
</gene>
<accession>A0ABT4I9W2</accession>
<sequence length="350" mass="38926">MSIAVAESLLVLRRARGMTQTELADAAGITQAALSRYENDMREPDKEIVRRLADALGVTAPFLAHDFQMRGGIAADAHMRRKATAKPADWKRVEAKVNELRMHSSFLLERVPLEPGRHVLNLDPDEQTPQEAAQMQRASWQMPIGPVRHLVRWLEAAGVLVVEESFGTQRIDGMSQWAGEHAVVLVNAVMPTDRRRWTLAHELGHLILHSTYIGADAEGQANAFAAEFLMPEQVIRSELSNLSLGKLMDLKAEWGTSMQAICERAVELKKATSGDRQRFSRQMRDRGWRIHEPGSDELAPETPTLARSLGRQLLDAGLSRAEVAQMVGVRKDQGSVFLPEPTAGALRRVK</sequence>
<dbReference type="PANTHER" id="PTHR43236">
    <property type="entry name" value="ANTITOXIN HIGA1"/>
    <property type="match status" value="1"/>
</dbReference>
<dbReference type="PROSITE" id="PS50943">
    <property type="entry name" value="HTH_CROC1"/>
    <property type="match status" value="1"/>
</dbReference>
<comment type="caution">
    <text evidence="3">The sequence shown here is derived from an EMBL/GenBank/DDBJ whole genome shotgun (WGS) entry which is preliminary data.</text>
</comment>
<evidence type="ECO:0000313" key="4">
    <source>
        <dbReference type="Proteomes" id="UP001072034"/>
    </source>
</evidence>
<proteinExistence type="inferred from homology"/>
<dbReference type="InterPro" id="IPR052345">
    <property type="entry name" value="Rad_response_metalloprotease"/>
</dbReference>
<keyword evidence="4" id="KW-1185">Reference proteome</keyword>
<dbReference type="EMBL" id="JAPTMY010000024">
    <property type="protein sequence ID" value="MCZ0858532.1"/>
    <property type="molecule type" value="Genomic_DNA"/>
</dbReference>
<protein>
    <submittedName>
        <fullName evidence="3">XRE family transcriptional regulator</fullName>
    </submittedName>
</protein>
<name>A0ABT4I9W2_9ACTO</name>
<dbReference type="RefSeq" id="WP_268917903.1">
    <property type="nucleotide sequence ID" value="NZ_JAPTMY010000024.1"/>
</dbReference>
<dbReference type="InterPro" id="IPR001387">
    <property type="entry name" value="Cro/C1-type_HTH"/>
</dbReference>
<dbReference type="Proteomes" id="UP001072034">
    <property type="component" value="Unassembled WGS sequence"/>
</dbReference>
<dbReference type="InterPro" id="IPR010982">
    <property type="entry name" value="Lambda_DNA-bd_dom_sf"/>
</dbReference>